<keyword evidence="6 8" id="KW-0326">Glycosidase</keyword>
<evidence type="ECO:0000313" key="13">
    <source>
        <dbReference type="Proteomes" id="UP000053263"/>
    </source>
</evidence>
<dbReference type="Gene3D" id="3.20.20.80">
    <property type="entry name" value="Glycosidases"/>
    <property type="match status" value="1"/>
</dbReference>
<evidence type="ECO:0000256" key="9">
    <source>
        <dbReference type="SAM" id="MobiDB-lite"/>
    </source>
</evidence>
<feature type="compositionally biased region" description="Low complexity" evidence="9">
    <location>
        <begin position="506"/>
        <end position="520"/>
    </location>
</feature>
<dbReference type="InterPro" id="IPR001223">
    <property type="entry name" value="Glyco_hydro18_cat"/>
</dbReference>
<keyword evidence="13" id="KW-1185">Reference proteome</keyword>
<dbReference type="InterPro" id="IPR003610">
    <property type="entry name" value="CBM5/12"/>
</dbReference>
<dbReference type="Pfam" id="PF22669">
    <property type="entry name" value="Exo_endo_phos2"/>
    <property type="match status" value="2"/>
</dbReference>
<dbReference type="InterPro" id="IPR017853">
    <property type="entry name" value="GH"/>
</dbReference>
<feature type="compositionally biased region" description="Low complexity" evidence="9">
    <location>
        <begin position="338"/>
        <end position="370"/>
    </location>
</feature>
<dbReference type="Proteomes" id="UP000053263">
    <property type="component" value="Unassembled WGS sequence"/>
</dbReference>
<feature type="region of interest" description="Disordered" evidence="9">
    <location>
        <begin position="705"/>
        <end position="732"/>
    </location>
</feature>
<dbReference type="Pfam" id="PF00704">
    <property type="entry name" value="Glyco_hydro_18"/>
    <property type="match status" value="1"/>
</dbReference>
<keyword evidence="7" id="KW-0624">Polysaccharide degradation</keyword>
<reference evidence="12 13" key="1">
    <citation type="submission" date="2014-06" db="EMBL/GenBank/DDBJ databases">
        <title>Evolutionary Origins and Diversification of the Mycorrhizal Mutualists.</title>
        <authorList>
            <consortium name="DOE Joint Genome Institute"/>
            <consortium name="Mycorrhizal Genomics Consortium"/>
            <person name="Kohler A."/>
            <person name="Kuo A."/>
            <person name="Nagy L.G."/>
            <person name="Floudas D."/>
            <person name="Copeland A."/>
            <person name="Barry K.W."/>
            <person name="Cichocki N."/>
            <person name="Veneault-Fourrey C."/>
            <person name="LaButti K."/>
            <person name="Lindquist E.A."/>
            <person name="Lipzen A."/>
            <person name="Lundell T."/>
            <person name="Morin E."/>
            <person name="Murat C."/>
            <person name="Riley R."/>
            <person name="Ohm R."/>
            <person name="Sun H."/>
            <person name="Tunlid A."/>
            <person name="Henrissat B."/>
            <person name="Grigoriev I.V."/>
            <person name="Hibbett D.S."/>
            <person name="Martin F."/>
        </authorList>
    </citation>
    <scope>NUCLEOTIDE SEQUENCE [LARGE SCALE GENOMIC DNA]</scope>
    <source>
        <strain evidence="12 13">FD-325 SS-3</strain>
    </source>
</reference>
<dbReference type="SMART" id="SM00495">
    <property type="entry name" value="ChtBD3"/>
    <property type="match status" value="1"/>
</dbReference>
<feature type="region of interest" description="Disordered" evidence="9">
    <location>
        <begin position="469"/>
        <end position="494"/>
    </location>
</feature>
<dbReference type="GO" id="GO:0000272">
    <property type="term" value="P:polysaccharide catabolic process"/>
    <property type="evidence" value="ECO:0007669"/>
    <property type="project" value="UniProtKB-KW"/>
</dbReference>
<dbReference type="GO" id="GO:0008061">
    <property type="term" value="F:chitin binding"/>
    <property type="evidence" value="ECO:0007669"/>
    <property type="project" value="UniProtKB-KW"/>
</dbReference>
<feature type="domain" description="GH18" evidence="11">
    <location>
        <begin position="33"/>
        <end position="334"/>
    </location>
</feature>
<feature type="region of interest" description="Disordered" evidence="9">
    <location>
        <begin position="618"/>
        <end position="680"/>
    </location>
</feature>
<proteinExistence type="predicted"/>
<keyword evidence="3 8" id="KW-0378">Hydrolase</keyword>
<evidence type="ECO:0000259" key="11">
    <source>
        <dbReference type="PROSITE" id="PS51910"/>
    </source>
</evidence>
<dbReference type="GO" id="GO:0046856">
    <property type="term" value="P:phosphatidylinositol dephosphorylation"/>
    <property type="evidence" value="ECO:0007669"/>
    <property type="project" value="InterPro"/>
</dbReference>
<dbReference type="GO" id="GO:0005576">
    <property type="term" value="C:extracellular region"/>
    <property type="evidence" value="ECO:0007669"/>
    <property type="project" value="InterPro"/>
</dbReference>
<feature type="compositionally biased region" description="Basic and acidic residues" evidence="9">
    <location>
        <begin position="931"/>
        <end position="955"/>
    </location>
</feature>
<gene>
    <name evidence="12" type="ORF">PLICRDRAFT_179671</name>
</gene>
<evidence type="ECO:0000256" key="10">
    <source>
        <dbReference type="SAM" id="SignalP"/>
    </source>
</evidence>
<evidence type="ECO:0000256" key="8">
    <source>
        <dbReference type="RuleBase" id="RU000489"/>
    </source>
</evidence>
<evidence type="ECO:0000256" key="2">
    <source>
        <dbReference type="ARBA" id="ARBA00022669"/>
    </source>
</evidence>
<dbReference type="GO" id="GO:0006032">
    <property type="term" value="P:chitin catabolic process"/>
    <property type="evidence" value="ECO:0007669"/>
    <property type="project" value="UniProtKB-KW"/>
</dbReference>
<feature type="signal peptide" evidence="10">
    <location>
        <begin position="1"/>
        <end position="25"/>
    </location>
</feature>
<dbReference type="InterPro" id="IPR000300">
    <property type="entry name" value="IPPc"/>
</dbReference>
<dbReference type="SUPFAM" id="SSF51445">
    <property type="entry name" value="(Trans)glycosidases"/>
    <property type="match status" value="1"/>
</dbReference>
<feature type="compositionally biased region" description="Low complexity" evidence="9">
    <location>
        <begin position="1076"/>
        <end position="1099"/>
    </location>
</feature>
<dbReference type="OrthoDB" id="405996at2759"/>
<dbReference type="GO" id="GO:0004439">
    <property type="term" value="F:phosphatidylinositol-4,5-bisphosphate 5-phosphatase activity"/>
    <property type="evidence" value="ECO:0007669"/>
    <property type="project" value="TreeGrafter"/>
</dbReference>
<dbReference type="CDD" id="cd02877">
    <property type="entry name" value="GH18_hevamine_XipI_class_III"/>
    <property type="match status" value="1"/>
</dbReference>
<feature type="region of interest" description="Disordered" evidence="9">
    <location>
        <begin position="926"/>
        <end position="981"/>
    </location>
</feature>
<dbReference type="Gene3D" id="3.60.10.10">
    <property type="entry name" value="Endonuclease/exonuclease/phosphatase"/>
    <property type="match status" value="2"/>
</dbReference>
<feature type="region of interest" description="Disordered" evidence="9">
    <location>
        <begin position="1215"/>
        <end position="1284"/>
    </location>
</feature>
<dbReference type="InterPro" id="IPR046985">
    <property type="entry name" value="IP5"/>
</dbReference>
<dbReference type="EMBL" id="KN832571">
    <property type="protein sequence ID" value="KII84437.1"/>
    <property type="molecule type" value="Genomic_DNA"/>
</dbReference>
<keyword evidence="5" id="KW-0119">Carbohydrate metabolism</keyword>
<name>A0A0C9SR77_PLICR</name>
<dbReference type="InterPro" id="IPR045321">
    <property type="entry name" value="Cts1-like"/>
</dbReference>
<accession>A0A0C9SR77</accession>
<evidence type="ECO:0000256" key="7">
    <source>
        <dbReference type="ARBA" id="ARBA00023326"/>
    </source>
</evidence>
<feature type="compositionally biased region" description="Acidic residues" evidence="9">
    <location>
        <begin position="956"/>
        <end position="971"/>
    </location>
</feature>
<evidence type="ECO:0000256" key="5">
    <source>
        <dbReference type="ARBA" id="ARBA00023277"/>
    </source>
</evidence>
<dbReference type="InterPro" id="IPR036573">
    <property type="entry name" value="CBM_sf_5/12"/>
</dbReference>
<feature type="compositionally biased region" description="Polar residues" evidence="9">
    <location>
        <begin position="716"/>
        <end position="726"/>
    </location>
</feature>
<dbReference type="SUPFAM" id="SSF56219">
    <property type="entry name" value="DNase I-like"/>
    <property type="match status" value="1"/>
</dbReference>
<feature type="compositionally biased region" description="Polar residues" evidence="9">
    <location>
        <begin position="1215"/>
        <end position="1224"/>
    </location>
</feature>
<evidence type="ECO:0000256" key="6">
    <source>
        <dbReference type="ARBA" id="ARBA00023295"/>
    </source>
</evidence>
<dbReference type="SUPFAM" id="SSF51055">
    <property type="entry name" value="Carbohydrate binding domain"/>
    <property type="match status" value="1"/>
</dbReference>
<dbReference type="PANTHER" id="PTHR11200">
    <property type="entry name" value="INOSITOL 5-PHOSPHATASE"/>
    <property type="match status" value="1"/>
</dbReference>
<feature type="region of interest" description="Disordered" evidence="9">
    <location>
        <begin position="336"/>
        <end position="370"/>
    </location>
</feature>
<dbReference type="GO" id="GO:0008843">
    <property type="term" value="F:endochitinase activity"/>
    <property type="evidence" value="ECO:0007669"/>
    <property type="project" value="UniProtKB-EC"/>
</dbReference>
<organism evidence="12 13">
    <name type="scientific">Plicaturopsis crispa FD-325 SS-3</name>
    <dbReference type="NCBI Taxonomy" id="944288"/>
    <lineage>
        <taxon>Eukaryota</taxon>
        <taxon>Fungi</taxon>
        <taxon>Dikarya</taxon>
        <taxon>Basidiomycota</taxon>
        <taxon>Agaricomycotina</taxon>
        <taxon>Agaricomycetes</taxon>
        <taxon>Agaricomycetidae</taxon>
        <taxon>Amylocorticiales</taxon>
        <taxon>Amylocorticiaceae</taxon>
        <taxon>Plicatura</taxon>
        <taxon>Plicaturopsis crispa</taxon>
    </lineage>
</organism>
<dbReference type="PROSITE" id="PS01095">
    <property type="entry name" value="GH18_1"/>
    <property type="match status" value="1"/>
</dbReference>
<dbReference type="HOGENOM" id="CLU_256435_0_0_1"/>
<feature type="compositionally biased region" description="Basic and acidic residues" evidence="9">
    <location>
        <begin position="618"/>
        <end position="658"/>
    </location>
</feature>
<evidence type="ECO:0000256" key="1">
    <source>
        <dbReference type="ARBA" id="ARBA00000822"/>
    </source>
</evidence>
<evidence type="ECO:0000256" key="4">
    <source>
        <dbReference type="ARBA" id="ARBA00023024"/>
    </source>
</evidence>
<feature type="region of interest" description="Disordered" evidence="9">
    <location>
        <begin position="1312"/>
        <end position="1334"/>
    </location>
</feature>
<evidence type="ECO:0000313" key="12">
    <source>
        <dbReference type="EMBL" id="KII84437.1"/>
    </source>
</evidence>
<keyword evidence="4" id="KW-0146">Chitin degradation</keyword>
<keyword evidence="10" id="KW-0732">Signal</keyword>
<dbReference type="GO" id="GO:0030246">
    <property type="term" value="F:carbohydrate binding"/>
    <property type="evidence" value="ECO:0007669"/>
    <property type="project" value="InterPro"/>
</dbReference>
<dbReference type="SMART" id="SM00128">
    <property type="entry name" value="IPPc"/>
    <property type="match status" value="1"/>
</dbReference>
<dbReference type="PANTHER" id="PTHR11200:SF275">
    <property type="entry name" value="LD06095P"/>
    <property type="match status" value="1"/>
</dbReference>
<keyword evidence="2" id="KW-0147">Chitin-binding</keyword>
<feature type="region of interest" description="Disordered" evidence="9">
    <location>
        <begin position="1056"/>
        <end position="1117"/>
    </location>
</feature>
<comment type="catalytic activity">
    <reaction evidence="1">
        <text>Random endo-hydrolysis of N-acetyl-beta-D-glucosaminide (1-&gt;4)-beta-linkages in chitin and chitodextrins.</text>
        <dbReference type="EC" id="3.2.1.14"/>
    </reaction>
</comment>
<feature type="region of interest" description="Disordered" evidence="9">
    <location>
        <begin position="506"/>
        <end position="534"/>
    </location>
</feature>
<evidence type="ECO:0000256" key="3">
    <source>
        <dbReference type="ARBA" id="ARBA00022801"/>
    </source>
</evidence>
<dbReference type="CDD" id="cd12215">
    <property type="entry name" value="ChiC_BD"/>
    <property type="match status" value="1"/>
</dbReference>
<feature type="compositionally biased region" description="Low complexity" evidence="9">
    <location>
        <begin position="1262"/>
        <end position="1276"/>
    </location>
</feature>
<sequence>MVAARSRSVLSAACILGLSALPALGKFNPSGNENLAVYWGQNSYGATHTDSANWQKNLTYYCQDDTIDAIPLAFLNVFFGTGGLPSIDLANICNQNDDAVFPGTSLPDCSFLASDIQTCQAAGKIVTLSLGGATGSASFTSDSQAVDFANTIWNLFLGGTSDTRPFGDAVLDGIDLDIEGGSTASYPAFVTQIRTLAQGASKPYYVTGAPQCPFPDAYLGSVINAVGFDALYVQFYNNYCGLPNFDNVNAWDFASWDDWAKNTSPNKDVKIYIGAPASSTAAGSGYVDAATFGSIIDATRQSYSSFGGAMLWDASQAYVNDRYDQAIKSVLTNGGSVTASSSSGGTTTTASATSTPTASPTSSAPTSSATSSTAGLGQCASLSTWVSNVAYTAGAQVVYGGHLWTAKYWSEADVPGGASGDWQDDGVCSAAATVRVPEISAYKITPTTAKTTAAKATASASVKSSRFFMNRRDSYPRRNPTSHPPHSPRPGYQPLFARLQGLFPNAPSTSSTSAGPSDGDATARPQLPRRPSASAPKFLKVRVLTWNMHDSIPKGDFEELLGAVGPYTPLASTSDSPVFPNLAAEPEHPYHLVVVASQECPSLSGIPMGLGAGFKIIDKDKSSSSNDKDRDREKDKAKERDRDYDKPRSKHKDKEEGHKHRKSVDDSPLPESPMSPHSGWTSAIENWLCNGSGSQSTANLLMTPGEARESPKATKSHSTTEIPQRTASKEARKGPYQLLIKERMMGIYLAVYIHRDLRGSVKGTSRSAVTAGLIGGRVGNKGGVGISINLDGTTLLFMNAHLAAHEGKTPHRLANLAKIKNELTVDDWLDPNDPRIMSEDLTDKFDYTFLCGDLNFRLDISRLHADWLISRQDYAQALAFDQLRGLMERGEGFVGFEEAPIDFPPTFKYDVLRTLKNRKSNRRSIKNWRPGVEKKQQLSEIEERERELARERDGEDRDDDDDDEGEEEDGGEAASVTSSVWTSIHSRANTEVDDEDYFESPPVARQPIDALAAKVAITHAAHKAKTKWLSMVSPSSPLTPSKWTRAKSIGSDLLSPASARDLHSNGNQEPSLYKGSPDLGASPSLLPPSLMRASSVRSSVHSEEEEADGDKGVYDSSAKKRVPSWCDRILWKTTVHPELDIEEVNSGSYRRTRVGQFIAHALRPISTRARSSIGSLDLLPPIPKSPEFLPSPPSSDGEVLDNAAPFSRFVSPAKSLQHSKSIETFPNPERPALPRQQMHAGGVPLRRSLSATPSPQMHAIASSTSNGSPSLPSTPGDVTLTPPPVPPKDHILVPTPTRWRFFPNFLSREPTQDLIPQHERPPTPEPTPAPPRKGDVVCLSYRTLDDRQMRRLEGRSDHRPVIGSYAVYI</sequence>
<dbReference type="PROSITE" id="PS51910">
    <property type="entry name" value="GH18_2"/>
    <property type="match status" value="1"/>
</dbReference>
<feature type="chain" id="PRO_5002203676" evidence="10">
    <location>
        <begin position="26"/>
        <end position="1369"/>
    </location>
</feature>
<dbReference type="Gene3D" id="2.10.10.20">
    <property type="entry name" value="Carbohydrate-binding module superfamily 5/12"/>
    <property type="match status" value="1"/>
</dbReference>
<protein>
    <submittedName>
        <fullName evidence="12">Carbohydrate-binding module family 5 protein</fullName>
    </submittedName>
</protein>
<dbReference type="InterPro" id="IPR001579">
    <property type="entry name" value="Glyco_hydro_18_chit_AS"/>
</dbReference>
<dbReference type="InterPro" id="IPR036691">
    <property type="entry name" value="Endo/exonu/phosph_ase_sf"/>
</dbReference>